<dbReference type="AlphaFoldDB" id="A0A841L137"/>
<keyword evidence="3" id="KW-1185">Reference proteome</keyword>
<dbReference type="Pfam" id="PF01476">
    <property type="entry name" value="LysM"/>
    <property type="match status" value="1"/>
</dbReference>
<dbReference type="CDD" id="cd00118">
    <property type="entry name" value="LysM"/>
    <property type="match status" value="1"/>
</dbReference>
<dbReference type="Gene3D" id="3.10.350.10">
    <property type="entry name" value="LysM domain"/>
    <property type="match status" value="1"/>
</dbReference>
<reference evidence="2 3" key="1">
    <citation type="submission" date="2020-08" db="EMBL/GenBank/DDBJ databases">
        <title>Genomic Encyclopedia of Type Strains, Phase IV (KMG-IV): sequencing the most valuable type-strain genomes for metagenomic binning, comparative biology and taxonomic classification.</title>
        <authorList>
            <person name="Goeker M."/>
        </authorList>
    </citation>
    <scope>NUCLEOTIDE SEQUENCE [LARGE SCALE GENOMIC DNA]</scope>
    <source>
        <strain evidence="2 3">DSM 103526</strain>
    </source>
</reference>
<feature type="domain" description="LysM" evidence="1">
    <location>
        <begin position="15"/>
        <end position="59"/>
    </location>
</feature>
<dbReference type="SMART" id="SM00257">
    <property type="entry name" value="LysM"/>
    <property type="match status" value="1"/>
</dbReference>
<evidence type="ECO:0000259" key="1">
    <source>
        <dbReference type="PROSITE" id="PS51782"/>
    </source>
</evidence>
<gene>
    <name evidence="2" type="ORF">HNQ80_004472</name>
</gene>
<evidence type="ECO:0000313" key="2">
    <source>
        <dbReference type="EMBL" id="MBB6218308.1"/>
    </source>
</evidence>
<dbReference type="SUPFAM" id="SSF54106">
    <property type="entry name" value="LysM domain"/>
    <property type="match status" value="1"/>
</dbReference>
<organism evidence="2 3">
    <name type="scientific">Anaerosolibacter carboniphilus</name>
    <dbReference type="NCBI Taxonomy" id="1417629"/>
    <lineage>
        <taxon>Bacteria</taxon>
        <taxon>Bacillati</taxon>
        <taxon>Bacillota</taxon>
        <taxon>Clostridia</taxon>
        <taxon>Peptostreptococcales</taxon>
        <taxon>Thermotaleaceae</taxon>
        <taxon>Anaerosolibacter</taxon>
    </lineage>
</organism>
<dbReference type="PROSITE" id="PS51782">
    <property type="entry name" value="LYSM"/>
    <property type="match status" value="1"/>
</dbReference>
<dbReference type="InterPro" id="IPR018392">
    <property type="entry name" value="LysM"/>
</dbReference>
<dbReference type="Proteomes" id="UP000579281">
    <property type="component" value="Unassembled WGS sequence"/>
</dbReference>
<dbReference type="InterPro" id="IPR036779">
    <property type="entry name" value="LysM_dom_sf"/>
</dbReference>
<dbReference type="EMBL" id="JACHEN010000036">
    <property type="protein sequence ID" value="MBB6218308.1"/>
    <property type="molecule type" value="Genomic_DNA"/>
</dbReference>
<name>A0A841L137_9FIRM</name>
<protein>
    <submittedName>
        <fullName evidence="2">LysM repeat protein</fullName>
    </submittedName>
</protein>
<sequence length="62" mass="7065">MSISLHRHQCSPNTTPYIIQEGDNLFKIARTFNTSALLIIKANPHINPYTLFVGQKLCIPKR</sequence>
<evidence type="ECO:0000313" key="3">
    <source>
        <dbReference type="Proteomes" id="UP000579281"/>
    </source>
</evidence>
<proteinExistence type="predicted"/>
<comment type="caution">
    <text evidence="2">The sequence shown here is derived from an EMBL/GenBank/DDBJ whole genome shotgun (WGS) entry which is preliminary data.</text>
</comment>
<accession>A0A841L137</accession>